<comment type="caution">
    <text evidence="8">The sequence shown here is derived from an EMBL/GenBank/DDBJ whole genome shotgun (WGS) entry which is preliminary data.</text>
</comment>
<dbReference type="CDD" id="cd17324">
    <property type="entry name" value="MFS_NepI_like"/>
    <property type="match status" value="1"/>
</dbReference>
<evidence type="ECO:0000256" key="4">
    <source>
        <dbReference type="ARBA" id="ARBA00022989"/>
    </source>
</evidence>
<dbReference type="InterPro" id="IPR050189">
    <property type="entry name" value="MFS_Efflux_Transporters"/>
</dbReference>
<evidence type="ECO:0000256" key="1">
    <source>
        <dbReference type="ARBA" id="ARBA00004651"/>
    </source>
</evidence>
<dbReference type="EMBL" id="JAAIVB010000047">
    <property type="protein sequence ID" value="NEX62312.1"/>
    <property type="molecule type" value="Genomic_DNA"/>
</dbReference>
<dbReference type="PROSITE" id="PS50850">
    <property type="entry name" value="MFS"/>
    <property type="match status" value="1"/>
</dbReference>
<dbReference type="Pfam" id="PF07690">
    <property type="entry name" value="MFS_1"/>
    <property type="match status" value="1"/>
</dbReference>
<evidence type="ECO:0000259" key="7">
    <source>
        <dbReference type="PROSITE" id="PS50850"/>
    </source>
</evidence>
<feature type="transmembrane region" description="Helical" evidence="6">
    <location>
        <begin position="139"/>
        <end position="161"/>
    </location>
</feature>
<reference evidence="8 9" key="1">
    <citation type="submission" date="2020-02" db="EMBL/GenBank/DDBJ databases">
        <authorList>
            <person name="Kim M.K."/>
        </authorList>
    </citation>
    <scope>NUCLEOTIDE SEQUENCE [LARGE SCALE GENOMIC DNA]</scope>
    <source>
        <strain evidence="8 9">17J57-3</strain>
    </source>
</reference>
<protein>
    <submittedName>
        <fullName evidence="8">MFS transporter</fullName>
    </submittedName>
</protein>
<feature type="transmembrane region" description="Helical" evidence="6">
    <location>
        <begin position="106"/>
        <end position="127"/>
    </location>
</feature>
<sequence>MSQASAALPAIPRSAVPVLSIAAFASGISLRVTDPLLPQLAREFGVSLGNASYVITFFAIAYGLSQLFFGPLGDRYGKYFVVGGGSIACAATATLCGLVPSFPMLLLARLLAGATCASIIPLSMAWIGDVVPYEERQPVLARFLIGQILGLSTGVMVGGYAADKLSWRLPFFGVAMIFLMVGLVALRLNRRLPEHARLTRRAEGNAAQRLVSEFRQVLAKPWARVVLGTVFLEGAFLYGGFAFIASHVHQRFDLSLSAAGALVMLFGFGGFLFALASRRLVQHLGEFGLATGGGICMAAALISIGLAPEWWWGIPGCFAAGLGFYMLHNTLQTNATQMAPERRGAAVSAFASSFFLGQSVGVAVAGMLVERMGTSWVIAAGGLGVLVVAMQFARRLRKSHSARDGGSPRA</sequence>
<evidence type="ECO:0000256" key="2">
    <source>
        <dbReference type="ARBA" id="ARBA00022475"/>
    </source>
</evidence>
<dbReference type="InterPro" id="IPR036259">
    <property type="entry name" value="MFS_trans_sf"/>
</dbReference>
<dbReference type="PANTHER" id="PTHR43124">
    <property type="entry name" value="PURINE EFFLUX PUMP PBUE"/>
    <property type="match status" value="1"/>
</dbReference>
<gene>
    <name evidence="8" type="ORF">G3574_14580</name>
</gene>
<dbReference type="Proteomes" id="UP000482155">
    <property type="component" value="Unassembled WGS sequence"/>
</dbReference>
<feature type="domain" description="Major facilitator superfamily (MFS) profile" evidence="7">
    <location>
        <begin position="15"/>
        <end position="397"/>
    </location>
</feature>
<keyword evidence="9" id="KW-1185">Reference proteome</keyword>
<dbReference type="AlphaFoldDB" id="A0A6B3SVB4"/>
<organism evidence="8 9">
    <name type="scientific">Noviherbaspirillum galbum</name>
    <dbReference type="NCBI Taxonomy" id="2709383"/>
    <lineage>
        <taxon>Bacteria</taxon>
        <taxon>Pseudomonadati</taxon>
        <taxon>Pseudomonadota</taxon>
        <taxon>Betaproteobacteria</taxon>
        <taxon>Burkholderiales</taxon>
        <taxon>Oxalobacteraceae</taxon>
        <taxon>Noviherbaspirillum</taxon>
    </lineage>
</organism>
<feature type="transmembrane region" description="Helical" evidence="6">
    <location>
        <begin position="225"/>
        <end position="248"/>
    </location>
</feature>
<accession>A0A6B3SVB4</accession>
<feature type="transmembrane region" description="Helical" evidence="6">
    <location>
        <begin position="347"/>
        <end position="369"/>
    </location>
</feature>
<feature type="transmembrane region" description="Helical" evidence="6">
    <location>
        <begin position="79"/>
        <end position="100"/>
    </location>
</feature>
<evidence type="ECO:0000256" key="6">
    <source>
        <dbReference type="SAM" id="Phobius"/>
    </source>
</evidence>
<dbReference type="Gene3D" id="1.20.1250.20">
    <property type="entry name" value="MFS general substrate transporter like domains"/>
    <property type="match status" value="1"/>
</dbReference>
<feature type="transmembrane region" description="Helical" evidence="6">
    <location>
        <begin position="287"/>
        <end position="304"/>
    </location>
</feature>
<keyword evidence="5 6" id="KW-0472">Membrane</keyword>
<dbReference type="InterPro" id="IPR020846">
    <property type="entry name" value="MFS_dom"/>
</dbReference>
<name>A0A6B3SVB4_9BURK</name>
<feature type="transmembrane region" description="Helical" evidence="6">
    <location>
        <begin position="254"/>
        <end position="275"/>
    </location>
</feature>
<keyword evidence="4 6" id="KW-1133">Transmembrane helix</keyword>
<comment type="subcellular location">
    <subcellularLocation>
        <location evidence="1">Cell membrane</location>
        <topology evidence="1">Multi-pass membrane protein</topology>
    </subcellularLocation>
</comment>
<dbReference type="GO" id="GO:0022857">
    <property type="term" value="F:transmembrane transporter activity"/>
    <property type="evidence" value="ECO:0007669"/>
    <property type="project" value="InterPro"/>
</dbReference>
<feature type="transmembrane region" description="Helical" evidence="6">
    <location>
        <begin position="51"/>
        <end position="72"/>
    </location>
</feature>
<keyword evidence="3 6" id="KW-0812">Transmembrane</keyword>
<dbReference type="SUPFAM" id="SSF103473">
    <property type="entry name" value="MFS general substrate transporter"/>
    <property type="match status" value="1"/>
</dbReference>
<evidence type="ECO:0000256" key="3">
    <source>
        <dbReference type="ARBA" id="ARBA00022692"/>
    </source>
</evidence>
<dbReference type="PANTHER" id="PTHR43124:SF3">
    <property type="entry name" value="CHLORAMPHENICOL EFFLUX PUMP RV0191"/>
    <property type="match status" value="1"/>
</dbReference>
<feature type="transmembrane region" description="Helical" evidence="6">
    <location>
        <begin position="375"/>
        <end position="393"/>
    </location>
</feature>
<feature type="transmembrane region" description="Helical" evidence="6">
    <location>
        <begin position="310"/>
        <end position="327"/>
    </location>
</feature>
<evidence type="ECO:0000313" key="9">
    <source>
        <dbReference type="Proteomes" id="UP000482155"/>
    </source>
</evidence>
<dbReference type="GO" id="GO:0005886">
    <property type="term" value="C:plasma membrane"/>
    <property type="evidence" value="ECO:0007669"/>
    <property type="project" value="UniProtKB-SubCell"/>
</dbReference>
<keyword evidence="2" id="KW-1003">Cell membrane</keyword>
<evidence type="ECO:0000313" key="8">
    <source>
        <dbReference type="EMBL" id="NEX62312.1"/>
    </source>
</evidence>
<evidence type="ECO:0000256" key="5">
    <source>
        <dbReference type="ARBA" id="ARBA00023136"/>
    </source>
</evidence>
<proteinExistence type="predicted"/>
<dbReference type="RefSeq" id="WP_163964415.1">
    <property type="nucleotide sequence ID" value="NZ_JAAIVB010000047.1"/>
</dbReference>
<feature type="transmembrane region" description="Helical" evidence="6">
    <location>
        <begin position="167"/>
        <end position="188"/>
    </location>
</feature>
<dbReference type="InterPro" id="IPR011701">
    <property type="entry name" value="MFS"/>
</dbReference>